<comment type="cofactor">
    <cofactor evidence="10">
        <name>Mg(2+)</name>
        <dbReference type="ChEBI" id="CHEBI:18420"/>
    </cofactor>
</comment>
<feature type="binding site" evidence="10">
    <location>
        <position position="107"/>
    </location>
    <ligand>
        <name>Zn(2+)</name>
        <dbReference type="ChEBI" id="CHEBI:29105"/>
    </ligand>
</feature>
<dbReference type="Pfam" id="PF13242">
    <property type="entry name" value="Hydrolase_like"/>
    <property type="match status" value="1"/>
</dbReference>
<feature type="binding site" evidence="10">
    <location>
        <position position="134"/>
    </location>
    <ligand>
        <name>Mg(2+)</name>
        <dbReference type="ChEBI" id="CHEBI:18420"/>
    </ligand>
</feature>
<dbReference type="eggNOG" id="COG0241">
    <property type="taxonomic scope" value="Bacteria"/>
</dbReference>
<dbReference type="Proteomes" id="UP000017842">
    <property type="component" value="Unassembled WGS sequence"/>
</dbReference>
<comment type="subcellular location">
    <subcellularLocation>
        <location evidence="1 7">Cytoplasm</location>
    </subcellularLocation>
</comment>
<dbReference type="AlphaFoldDB" id="V5DW97"/>
<dbReference type="CDD" id="cd07503">
    <property type="entry name" value="HAD_HisB-N"/>
    <property type="match status" value="1"/>
</dbReference>
<feature type="binding site" evidence="10">
    <location>
        <position position="99"/>
    </location>
    <ligand>
        <name>Zn(2+)</name>
        <dbReference type="ChEBI" id="CHEBI:29105"/>
    </ligand>
</feature>
<dbReference type="InterPro" id="IPR006543">
    <property type="entry name" value="Histidinol-phos"/>
</dbReference>
<dbReference type="InterPro" id="IPR023214">
    <property type="entry name" value="HAD_sf"/>
</dbReference>
<evidence type="ECO:0000256" key="1">
    <source>
        <dbReference type="ARBA" id="ARBA00004496"/>
    </source>
</evidence>
<dbReference type="Gene3D" id="3.40.50.1000">
    <property type="entry name" value="HAD superfamily/HAD-like"/>
    <property type="match status" value="1"/>
</dbReference>
<feature type="active site" description="Nucleophile" evidence="8">
    <location>
        <position position="15"/>
    </location>
</feature>
<dbReference type="PATRIC" id="fig|1116472.3.peg.2623"/>
<dbReference type="NCBIfam" id="TIGR01656">
    <property type="entry name" value="Histidinol-ppas"/>
    <property type="match status" value="1"/>
</dbReference>
<feature type="active site" description="Proton donor" evidence="8">
    <location>
        <position position="17"/>
    </location>
</feature>
<keyword evidence="12" id="KW-1185">Reference proteome</keyword>
<dbReference type="OrthoDB" id="9781367at2"/>
<dbReference type="EC" id="3.1.3.-" evidence="7"/>
<keyword evidence="4 7" id="KW-0378">Hydrolase</keyword>
<proteinExistence type="inferred from homology"/>
<feature type="site" description="Stabilizes the phosphoryl group" evidence="9">
    <location>
        <position position="63"/>
    </location>
</feature>
<dbReference type="GO" id="GO:0005737">
    <property type="term" value="C:cytoplasm"/>
    <property type="evidence" value="ECO:0007669"/>
    <property type="project" value="UniProtKB-SubCell"/>
</dbReference>
<protein>
    <recommendedName>
        <fullName evidence="6 7">D,D-heptose 1,7-bisphosphate phosphatase</fullName>
        <ecNumber evidence="7">3.1.3.-</ecNumber>
    </recommendedName>
</protein>
<comment type="similarity">
    <text evidence="7">Belongs to the gmhB family.</text>
</comment>
<gene>
    <name evidence="11" type="ORF">MGMO_94c00260</name>
</gene>
<evidence type="ECO:0000256" key="7">
    <source>
        <dbReference type="PIRNR" id="PIRNR004682"/>
    </source>
</evidence>
<dbReference type="PANTHER" id="PTHR42891:SF1">
    <property type="entry name" value="D-GLYCERO-BETA-D-MANNO-HEPTOSE-1,7-BISPHOSPHATE 7-PHOSPHATASE"/>
    <property type="match status" value="1"/>
</dbReference>
<evidence type="ECO:0000256" key="6">
    <source>
        <dbReference type="ARBA" id="ARBA00031828"/>
    </source>
</evidence>
<dbReference type="PANTHER" id="PTHR42891">
    <property type="entry name" value="D-GLYCERO-BETA-D-MANNO-HEPTOSE-1,7-BISPHOSPHATE 7-PHOSPHATASE"/>
    <property type="match status" value="1"/>
</dbReference>
<keyword evidence="10" id="KW-0460">Magnesium</keyword>
<keyword evidence="10" id="KW-0862">Zinc</keyword>
<dbReference type="GO" id="GO:0005975">
    <property type="term" value="P:carbohydrate metabolic process"/>
    <property type="evidence" value="ECO:0007669"/>
    <property type="project" value="InterPro"/>
</dbReference>
<evidence type="ECO:0000256" key="8">
    <source>
        <dbReference type="PIRSR" id="PIRSR004682-1"/>
    </source>
</evidence>
<feature type="binding site" evidence="10">
    <location>
        <position position="15"/>
    </location>
    <ligand>
        <name>Mg(2+)</name>
        <dbReference type="ChEBI" id="CHEBI:18420"/>
    </ligand>
</feature>
<evidence type="ECO:0000256" key="4">
    <source>
        <dbReference type="ARBA" id="ARBA00022801"/>
    </source>
</evidence>
<dbReference type="SUPFAM" id="SSF56784">
    <property type="entry name" value="HAD-like"/>
    <property type="match status" value="1"/>
</dbReference>
<accession>V5DW97</accession>
<keyword evidence="3 10" id="KW-0479">Metal-binding</keyword>
<dbReference type="PIRSF" id="PIRSF004682">
    <property type="entry name" value="GmhB"/>
    <property type="match status" value="1"/>
</dbReference>
<feature type="binding site" evidence="10">
    <location>
        <position position="97"/>
    </location>
    <ligand>
        <name>Zn(2+)</name>
        <dbReference type="ChEBI" id="CHEBI:29105"/>
    </ligand>
</feature>
<dbReference type="GO" id="GO:0046872">
    <property type="term" value="F:metal ion binding"/>
    <property type="evidence" value="ECO:0007669"/>
    <property type="project" value="UniProtKB-KW"/>
</dbReference>
<dbReference type="RefSeq" id="WP_023495332.1">
    <property type="nucleotide sequence ID" value="NZ_AYLO01000090.1"/>
</dbReference>
<keyword evidence="5 7" id="KW-0119">Carbohydrate metabolism</keyword>
<evidence type="ECO:0000313" key="11">
    <source>
        <dbReference type="EMBL" id="ESS71611.1"/>
    </source>
</evidence>
<feature type="site" description="Contributes to substrate recognition" evidence="9">
    <location>
        <position position="108"/>
    </location>
</feature>
<evidence type="ECO:0000256" key="5">
    <source>
        <dbReference type="ARBA" id="ARBA00023277"/>
    </source>
</evidence>
<evidence type="ECO:0000256" key="3">
    <source>
        <dbReference type="ARBA" id="ARBA00022723"/>
    </source>
</evidence>
<dbReference type="STRING" id="1116472.MGMO_94c00260"/>
<evidence type="ECO:0000256" key="10">
    <source>
        <dbReference type="PIRSR" id="PIRSR004682-4"/>
    </source>
</evidence>
<feature type="site" description="Stabilizes the phosphoryl group" evidence="9">
    <location>
        <position position="109"/>
    </location>
</feature>
<evidence type="ECO:0000256" key="2">
    <source>
        <dbReference type="ARBA" id="ARBA00022490"/>
    </source>
</evidence>
<evidence type="ECO:0000256" key="9">
    <source>
        <dbReference type="PIRSR" id="PIRSR004682-3"/>
    </source>
</evidence>
<evidence type="ECO:0000313" key="12">
    <source>
        <dbReference type="Proteomes" id="UP000017842"/>
    </source>
</evidence>
<comment type="caution">
    <text evidence="11">The sequence shown here is derived from an EMBL/GenBank/DDBJ whole genome shotgun (WGS) entry which is preliminary data.</text>
</comment>
<organism evidence="11 12">
    <name type="scientific">Methyloglobulus morosus KoM1</name>
    <dbReference type="NCBI Taxonomy" id="1116472"/>
    <lineage>
        <taxon>Bacteria</taxon>
        <taxon>Pseudomonadati</taxon>
        <taxon>Pseudomonadota</taxon>
        <taxon>Gammaproteobacteria</taxon>
        <taxon>Methylococcales</taxon>
        <taxon>Methylococcaceae</taxon>
        <taxon>Methyloglobulus</taxon>
    </lineage>
</organism>
<feature type="binding site" evidence="10">
    <location>
        <position position="105"/>
    </location>
    <ligand>
        <name>Zn(2+)</name>
        <dbReference type="ChEBI" id="CHEBI:29105"/>
    </ligand>
</feature>
<keyword evidence="2 7" id="KW-0963">Cytoplasm</keyword>
<sequence>MSLATTPKARAIFLDRDGVLNRALVREGKPYPPRDLAEIEILPKVPEALLALKEAGFILITVSNQPDVARGTLRRDTVDSINAYLGERMAMDRFIMCYHDSSDECPCRKPKPGMLLEGALEFNIDLSRSYMIGDRWRDVEAGKNAGCKTVFIDYGYDERQPESCDFVTRSLFEAAQIILSTEKGREDC</sequence>
<dbReference type="InterPro" id="IPR004446">
    <property type="entry name" value="Heptose_bisP_phosphatase"/>
</dbReference>
<dbReference type="InterPro" id="IPR036412">
    <property type="entry name" value="HAD-like_sf"/>
</dbReference>
<dbReference type="GO" id="GO:0016791">
    <property type="term" value="F:phosphatase activity"/>
    <property type="evidence" value="ECO:0007669"/>
    <property type="project" value="InterPro"/>
</dbReference>
<dbReference type="NCBIfam" id="TIGR01662">
    <property type="entry name" value="HAD-SF-IIIA"/>
    <property type="match status" value="1"/>
</dbReference>
<reference evidence="11 12" key="1">
    <citation type="journal article" date="2013" name="Genome Announc.">
        <title>Draft Genome Sequence of the Methanotrophic Gammaproteobacterium Methyloglobulus morosus DSM 22980 Strain KoM1.</title>
        <authorList>
            <person name="Poehlein A."/>
            <person name="Deutzmann J.S."/>
            <person name="Daniel R."/>
            <person name="Simeonova D.D."/>
        </authorList>
    </citation>
    <scope>NUCLEOTIDE SEQUENCE [LARGE SCALE GENOMIC DNA]</scope>
    <source>
        <strain evidence="11 12">KoM1</strain>
    </source>
</reference>
<feature type="binding site" evidence="10">
    <location>
        <position position="17"/>
    </location>
    <ligand>
        <name>Mg(2+)</name>
        <dbReference type="ChEBI" id="CHEBI:18420"/>
    </ligand>
</feature>
<dbReference type="EMBL" id="AYLO01000090">
    <property type="protein sequence ID" value="ESS71611.1"/>
    <property type="molecule type" value="Genomic_DNA"/>
</dbReference>
<name>V5DW97_9GAMM</name>
<dbReference type="InterPro" id="IPR006549">
    <property type="entry name" value="HAD-SF_hydro_IIIA"/>
</dbReference>
<comment type="cofactor">
    <cofactor evidence="10">
        <name>Zn(2+)</name>
        <dbReference type="ChEBI" id="CHEBI:29105"/>
    </cofactor>
</comment>